<proteinExistence type="predicted"/>
<name>A0A3B3D2W6_ORYME</name>
<reference evidence="2" key="2">
    <citation type="submission" date="2025-09" db="UniProtKB">
        <authorList>
            <consortium name="Ensembl"/>
        </authorList>
    </citation>
    <scope>IDENTIFICATION</scope>
</reference>
<dbReference type="Proteomes" id="UP000261560">
    <property type="component" value="Unplaced"/>
</dbReference>
<dbReference type="GO" id="GO:0006886">
    <property type="term" value="P:intracellular protein transport"/>
    <property type="evidence" value="ECO:0007669"/>
    <property type="project" value="InterPro"/>
</dbReference>
<dbReference type="GO" id="GO:0005784">
    <property type="term" value="C:Sec61 translocon complex"/>
    <property type="evidence" value="ECO:0007669"/>
    <property type="project" value="InterPro"/>
</dbReference>
<accession>A0A3B3D2W6</accession>
<sequence length="107" mass="11296">MPGPAASATNVGASSRSPSKTVAPRAAGSTVRQRKATSSGTRSGGRTTGSAGTGGMWRFYTEDSPGLKVFWMARQCSCSWQWTSPLARLASPGVPQPIWMKPICYTN</sequence>
<dbReference type="AlphaFoldDB" id="A0A3B3D2W6"/>
<feature type="region of interest" description="Disordered" evidence="1">
    <location>
        <begin position="1"/>
        <end position="57"/>
    </location>
</feature>
<evidence type="ECO:0000256" key="1">
    <source>
        <dbReference type="SAM" id="MobiDB-lite"/>
    </source>
</evidence>
<reference evidence="2" key="1">
    <citation type="submission" date="2025-08" db="UniProtKB">
        <authorList>
            <consortium name="Ensembl"/>
        </authorList>
    </citation>
    <scope>IDENTIFICATION</scope>
</reference>
<dbReference type="STRING" id="30732.ENSOMEP00000023784"/>
<keyword evidence="3" id="KW-1185">Reference proteome</keyword>
<dbReference type="GeneTree" id="ENSGT00940000171174"/>
<feature type="compositionally biased region" description="Gly residues" evidence="1">
    <location>
        <begin position="42"/>
        <end position="55"/>
    </location>
</feature>
<dbReference type="InterPro" id="IPR030671">
    <property type="entry name" value="Sec61-beta/Sbh"/>
</dbReference>
<evidence type="ECO:0000313" key="2">
    <source>
        <dbReference type="Ensembl" id="ENSOMEP00000023784.1"/>
    </source>
</evidence>
<feature type="compositionally biased region" description="Polar residues" evidence="1">
    <location>
        <begin position="7"/>
        <end position="20"/>
    </location>
</feature>
<dbReference type="PANTHER" id="PTHR13509">
    <property type="entry name" value="SEC61 SUBUNIT BETA"/>
    <property type="match status" value="1"/>
</dbReference>
<evidence type="ECO:0000313" key="3">
    <source>
        <dbReference type="Proteomes" id="UP000261560"/>
    </source>
</evidence>
<organism evidence="2 3">
    <name type="scientific">Oryzias melastigma</name>
    <name type="common">Marine medaka</name>
    <dbReference type="NCBI Taxonomy" id="30732"/>
    <lineage>
        <taxon>Eukaryota</taxon>
        <taxon>Metazoa</taxon>
        <taxon>Chordata</taxon>
        <taxon>Craniata</taxon>
        <taxon>Vertebrata</taxon>
        <taxon>Euteleostomi</taxon>
        <taxon>Actinopterygii</taxon>
        <taxon>Neopterygii</taxon>
        <taxon>Teleostei</taxon>
        <taxon>Neoteleostei</taxon>
        <taxon>Acanthomorphata</taxon>
        <taxon>Ovalentaria</taxon>
        <taxon>Atherinomorphae</taxon>
        <taxon>Beloniformes</taxon>
        <taxon>Adrianichthyidae</taxon>
        <taxon>Oryziinae</taxon>
        <taxon>Oryzias</taxon>
    </lineage>
</organism>
<dbReference type="PaxDb" id="30732-ENSOMEP00000023784"/>
<protein>
    <submittedName>
        <fullName evidence="2">SEC61 translocon beta subunit</fullName>
    </submittedName>
</protein>
<dbReference type="Ensembl" id="ENSOMET00000011337.1">
    <property type="protein sequence ID" value="ENSOMEP00000023784.1"/>
    <property type="gene ID" value="ENSOMEG00000004043.1"/>
</dbReference>